<evidence type="ECO:0000313" key="2">
    <source>
        <dbReference type="Proteomes" id="UP000814033"/>
    </source>
</evidence>
<accession>A0ACB8SD58</accession>
<reference evidence="1" key="1">
    <citation type="submission" date="2021-02" db="EMBL/GenBank/DDBJ databases">
        <authorList>
            <consortium name="DOE Joint Genome Institute"/>
            <person name="Ahrendt S."/>
            <person name="Looney B.P."/>
            <person name="Miyauchi S."/>
            <person name="Morin E."/>
            <person name="Drula E."/>
            <person name="Courty P.E."/>
            <person name="Chicoki N."/>
            <person name="Fauchery L."/>
            <person name="Kohler A."/>
            <person name="Kuo A."/>
            <person name="Labutti K."/>
            <person name="Pangilinan J."/>
            <person name="Lipzen A."/>
            <person name="Riley R."/>
            <person name="Andreopoulos W."/>
            <person name="He G."/>
            <person name="Johnson J."/>
            <person name="Barry K.W."/>
            <person name="Grigoriev I.V."/>
            <person name="Nagy L."/>
            <person name="Hibbett D."/>
            <person name="Henrissat B."/>
            <person name="Matheny P.B."/>
            <person name="Labbe J."/>
            <person name="Martin F."/>
        </authorList>
    </citation>
    <scope>NUCLEOTIDE SEQUENCE</scope>
    <source>
        <strain evidence="1">FP105234-sp</strain>
    </source>
</reference>
<dbReference type="Proteomes" id="UP000814033">
    <property type="component" value="Unassembled WGS sequence"/>
</dbReference>
<evidence type="ECO:0000313" key="1">
    <source>
        <dbReference type="EMBL" id="KAI0053850.1"/>
    </source>
</evidence>
<proteinExistence type="predicted"/>
<reference evidence="1" key="2">
    <citation type="journal article" date="2022" name="New Phytol.">
        <title>Evolutionary transition to the ectomycorrhizal habit in the genomes of a hyperdiverse lineage of mushroom-forming fungi.</title>
        <authorList>
            <person name="Looney B."/>
            <person name="Miyauchi S."/>
            <person name="Morin E."/>
            <person name="Drula E."/>
            <person name="Courty P.E."/>
            <person name="Kohler A."/>
            <person name="Kuo A."/>
            <person name="LaButti K."/>
            <person name="Pangilinan J."/>
            <person name="Lipzen A."/>
            <person name="Riley R."/>
            <person name="Andreopoulos W."/>
            <person name="He G."/>
            <person name="Johnson J."/>
            <person name="Nolan M."/>
            <person name="Tritt A."/>
            <person name="Barry K.W."/>
            <person name="Grigoriev I.V."/>
            <person name="Nagy L.G."/>
            <person name="Hibbett D."/>
            <person name="Henrissat B."/>
            <person name="Matheny P.B."/>
            <person name="Labbe J."/>
            <person name="Martin F.M."/>
        </authorList>
    </citation>
    <scope>NUCLEOTIDE SEQUENCE</scope>
    <source>
        <strain evidence="1">FP105234-sp</strain>
    </source>
</reference>
<gene>
    <name evidence="1" type="ORF">FA95DRAFT_1591703</name>
</gene>
<comment type="caution">
    <text evidence="1">The sequence shown here is derived from an EMBL/GenBank/DDBJ whole genome shotgun (WGS) entry which is preliminary data.</text>
</comment>
<name>A0ACB8SD58_9AGAM</name>
<dbReference type="EMBL" id="MU275838">
    <property type="protein sequence ID" value="KAI0053850.1"/>
    <property type="molecule type" value="Genomic_DNA"/>
</dbReference>
<organism evidence="1 2">
    <name type="scientific">Auriscalpium vulgare</name>
    <dbReference type="NCBI Taxonomy" id="40419"/>
    <lineage>
        <taxon>Eukaryota</taxon>
        <taxon>Fungi</taxon>
        <taxon>Dikarya</taxon>
        <taxon>Basidiomycota</taxon>
        <taxon>Agaricomycotina</taxon>
        <taxon>Agaricomycetes</taxon>
        <taxon>Russulales</taxon>
        <taxon>Auriscalpiaceae</taxon>
        <taxon>Auriscalpium</taxon>
    </lineage>
</organism>
<sequence>MLLKFSSSDILHSDLVDRDSGKVMYTIKTTTFLTTRRFYEDIIGSKRTVVRRRMTIVRDRHDTKIAQIVWAGRIPTGIKIYHEKMNNLALLFQGCDRFNSIDRALHFPTRLNCQWVATKHSLRLNCLDSGRTKSAFHLNSMHLLKYFMPAPLPLFANNFLEISSSSSRARAEMIGAPLSRAFEAWYALTRGVVTFLIIEVIRRNVFDLRPEDFNDHLGPLVATDDDLVDAEVEVSSTRSGRRPSLLSKLRSSIIGRRILTL</sequence>
<keyword evidence="2" id="KW-1185">Reference proteome</keyword>
<protein>
    <submittedName>
        <fullName evidence="1">Uncharacterized protein</fullName>
    </submittedName>
</protein>